<evidence type="ECO:0000259" key="5">
    <source>
        <dbReference type="PROSITE" id="PS01124"/>
    </source>
</evidence>
<reference evidence="6" key="1">
    <citation type="journal article" date="2021" name="PeerJ">
        <title>Extensive microbial diversity within the chicken gut microbiome revealed by metagenomics and culture.</title>
        <authorList>
            <person name="Gilroy R."/>
            <person name="Ravi A."/>
            <person name="Getino M."/>
            <person name="Pursley I."/>
            <person name="Horton D.L."/>
            <person name="Alikhan N.F."/>
            <person name="Baker D."/>
            <person name="Gharbi K."/>
            <person name="Hall N."/>
            <person name="Watson M."/>
            <person name="Adriaenssens E.M."/>
            <person name="Foster-Nyarko E."/>
            <person name="Jarju S."/>
            <person name="Secka A."/>
            <person name="Antonio M."/>
            <person name="Oren A."/>
            <person name="Chaudhuri R.R."/>
            <person name="La Ragione R."/>
            <person name="Hildebrand F."/>
            <person name="Pallen M.J."/>
        </authorList>
    </citation>
    <scope>NUCLEOTIDE SEQUENCE</scope>
    <source>
        <strain evidence="6">USASDec5-558</strain>
    </source>
</reference>
<evidence type="ECO:0000256" key="2">
    <source>
        <dbReference type="ARBA" id="ARBA00023125"/>
    </source>
</evidence>
<feature type="compositionally biased region" description="Polar residues" evidence="4">
    <location>
        <begin position="241"/>
        <end position="251"/>
    </location>
</feature>
<dbReference type="GO" id="GO:0003700">
    <property type="term" value="F:DNA-binding transcription factor activity"/>
    <property type="evidence" value="ECO:0007669"/>
    <property type="project" value="InterPro"/>
</dbReference>
<gene>
    <name evidence="6" type="ORF">H9850_11190</name>
</gene>
<dbReference type="CDD" id="cd02208">
    <property type="entry name" value="cupin_RmlC-like"/>
    <property type="match status" value="1"/>
</dbReference>
<protein>
    <submittedName>
        <fullName evidence="6">Helix-turn-helix domain-containing protein</fullName>
    </submittedName>
</protein>
<dbReference type="Pfam" id="PF12833">
    <property type="entry name" value="HTH_18"/>
    <property type="match status" value="1"/>
</dbReference>
<keyword evidence="1" id="KW-0805">Transcription regulation</keyword>
<dbReference type="InterPro" id="IPR014710">
    <property type="entry name" value="RmlC-like_jellyroll"/>
</dbReference>
<accession>A0A9D2B1F3</accession>
<evidence type="ECO:0000313" key="7">
    <source>
        <dbReference type="Proteomes" id="UP000886829"/>
    </source>
</evidence>
<organism evidence="6 7">
    <name type="scientific">Candidatus Anaerobiospirillum pullistercoris</name>
    <dbReference type="NCBI Taxonomy" id="2838452"/>
    <lineage>
        <taxon>Bacteria</taxon>
        <taxon>Pseudomonadati</taxon>
        <taxon>Pseudomonadota</taxon>
        <taxon>Gammaproteobacteria</taxon>
        <taxon>Aeromonadales</taxon>
        <taxon>Succinivibrionaceae</taxon>
        <taxon>Anaerobiospirillum</taxon>
    </lineage>
</organism>
<evidence type="ECO:0000256" key="3">
    <source>
        <dbReference type="ARBA" id="ARBA00023163"/>
    </source>
</evidence>
<dbReference type="Proteomes" id="UP000886829">
    <property type="component" value="Unassembled WGS sequence"/>
</dbReference>
<reference evidence="6" key="2">
    <citation type="submission" date="2021-04" db="EMBL/GenBank/DDBJ databases">
        <authorList>
            <person name="Gilroy R."/>
        </authorList>
    </citation>
    <scope>NUCLEOTIDE SEQUENCE</scope>
    <source>
        <strain evidence="6">USASDec5-558</strain>
    </source>
</reference>
<sequence length="587" mass="64475">MGSPELLYKSKMENVASTAGSATSNAQINYARPELAVTSSSDTALQFITCHHFIGSFCKSATPAHWHQDIEIIHCISGEGFNHICQGKSVSFNAPAIVIVPSNLIHRTCYPPHCRVNRIKFSPDVIRLHDSDPALESSLMLLQQGALRGSIIIGAHDSGFGYISALVSHLEELVAPIPGGSEQRVRSAILNRSDDMNLNAMTGMDARALSSFASRSDSDAAMVASSIEEIDEEEEERYLSQDRNGMPSTAHVTREQETQAAQQAHAEALAQFASFARQTQVVAAERAEAANALANAAEQVAAQAAAQAAAGQGTTLEQNRLEEQMESTLNSMGMGKGVPNSLSAPANDDFGRNTAINAGSIAIAYASTRNRGESSLQEEQDQGTSLPVSETERKLCHSLGLRLQIKASLLHLMGALFENCYLVRNESMKRPRSSRATDDKLKELLQHIHENYNNPITITDLAQKLEVTNQYFCRIFKQMTDMSFIDYINELRLQKAAVDIATTKDSIRDISSHHGFETIGYFFKLFREHYHTTPIKYRKSFTDDNGQPIAALDYENGLMPITSLFDHEVRTPAAVEQKVRRLVAQAS</sequence>
<dbReference type="PANTHER" id="PTHR43280:SF34">
    <property type="entry name" value="ARAC-FAMILY TRANSCRIPTIONAL REGULATOR"/>
    <property type="match status" value="1"/>
</dbReference>
<dbReference type="InterPro" id="IPR011051">
    <property type="entry name" value="RmlC_Cupin_sf"/>
</dbReference>
<evidence type="ECO:0000256" key="4">
    <source>
        <dbReference type="SAM" id="MobiDB-lite"/>
    </source>
</evidence>
<dbReference type="InterPro" id="IPR018060">
    <property type="entry name" value="HTH_AraC"/>
</dbReference>
<keyword evidence="3" id="KW-0804">Transcription</keyword>
<feature type="domain" description="HTH araC/xylS-type" evidence="5">
    <location>
        <begin position="442"/>
        <end position="540"/>
    </location>
</feature>
<evidence type="ECO:0000313" key="6">
    <source>
        <dbReference type="EMBL" id="HIX58012.1"/>
    </source>
</evidence>
<dbReference type="AlphaFoldDB" id="A0A9D2B1F3"/>
<keyword evidence="2" id="KW-0238">DNA-binding</keyword>
<dbReference type="GO" id="GO:0043565">
    <property type="term" value="F:sequence-specific DNA binding"/>
    <property type="evidence" value="ECO:0007669"/>
    <property type="project" value="InterPro"/>
</dbReference>
<dbReference type="EMBL" id="DXEV01000221">
    <property type="protein sequence ID" value="HIX58012.1"/>
    <property type="molecule type" value="Genomic_DNA"/>
</dbReference>
<comment type="caution">
    <text evidence="6">The sequence shown here is derived from an EMBL/GenBank/DDBJ whole genome shotgun (WGS) entry which is preliminary data.</text>
</comment>
<dbReference type="SMART" id="SM00342">
    <property type="entry name" value="HTH_ARAC"/>
    <property type="match status" value="1"/>
</dbReference>
<dbReference type="PROSITE" id="PS01124">
    <property type="entry name" value="HTH_ARAC_FAMILY_2"/>
    <property type="match status" value="1"/>
</dbReference>
<name>A0A9D2B1F3_9GAMM</name>
<evidence type="ECO:0000256" key="1">
    <source>
        <dbReference type="ARBA" id="ARBA00023015"/>
    </source>
</evidence>
<dbReference type="Gene3D" id="1.10.10.60">
    <property type="entry name" value="Homeodomain-like"/>
    <property type="match status" value="2"/>
</dbReference>
<dbReference type="SUPFAM" id="SSF51182">
    <property type="entry name" value="RmlC-like cupins"/>
    <property type="match status" value="1"/>
</dbReference>
<dbReference type="InterPro" id="IPR009057">
    <property type="entry name" value="Homeodomain-like_sf"/>
</dbReference>
<dbReference type="Gene3D" id="2.60.120.10">
    <property type="entry name" value="Jelly Rolls"/>
    <property type="match status" value="1"/>
</dbReference>
<proteinExistence type="predicted"/>
<dbReference type="PANTHER" id="PTHR43280">
    <property type="entry name" value="ARAC-FAMILY TRANSCRIPTIONAL REGULATOR"/>
    <property type="match status" value="1"/>
</dbReference>
<feature type="region of interest" description="Disordered" evidence="4">
    <location>
        <begin position="229"/>
        <end position="265"/>
    </location>
</feature>
<dbReference type="SUPFAM" id="SSF46689">
    <property type="entry name" value="Homeodomain-like"/>
    <property type="match status" value="2"/>
</dbReference>